<accession>A0AA39XLA9</accession>
<evidence type="ECO:0000313" key="1">
    <source>
        <dbReference type="EMBL" id="KAK0636119.1"/>
    </source>
</evidence>
<comment type="caution">
    <text evidence="1">The sequence shown here is derived from an EMBL/GenBank/DDBJ whole genome shotgun (WGS) entry which is preliminary data.</text>
</comment>
<protein>
    <submittedName>
        <fullName evidence="1">Uncharacterized protein</fullName>
    </submittedName>
</protein>
<gene>
    <name evidence="1" type="ORF">B0T17DRAFT_68940</name>
</gene>
<dbReference type="EMBL" id="JAULSR010000001">
    <property type="protein sequence ID" value="KAK0636119.1"/>
    <property type="molecule type" value="Genomic_DNA"/>
</dbReference>
<dbReference type="Proteomes" id="UP001174934">
    <property type="component" value="Unassembled WGS sequence"/>
</dbReference>
<evidence type="ECO:0000313" key="2">
    <source>
        <dbReference type="Proteomes" id="UP001174934"/>
    </source>
</evidence>
<reference evidence="1" key="1">
    <citation type="submission" date="2023-06" db="EMBL/GenBank/DDBJ databases">
        <title>Genome-scale phylogeny and comparative genomics of the fungal order Sordariales.</title>
        <authorList>
            <consortium name="Lawrence Berkeley National Laboratory"/>
            <person name="Hensen N."/>
            <person name="Bonometti L."/>
            <person name="Westerberg I."/>
            <person name="Brannstrom I.O."/>
            <person name="Guillou S."/>
            <person name="Cros-Aarteil S."/>
            <person name="Calhoun S."/>
            <person name="Haridas S."/>
            <person name="Kuo A."/>
            <person name="Mondo S."/>
            <person name="Pangilinan J."/>
            <person name="Riley R."/>
            <person name="LaButti K."/>
            <person name="Andreopoulos B."/>
            <person name="Lipzen A."/>
            <person name="Chen C."/>
            <person name="Yanf M."/>
            <person name="Daum C."/>
            <person name="Ng V."/>
            <person name="Clum A."/>
            <person name="Steindorff A."/>
            <person name="Ohm R."/>
            <person name="Martin F."/>
            <person name="Silar P."/>
            <person name="Natvig D."/>
            <person name="Lalanne C."/>
            <person name="Gautier V."/>
            <person name="Ament-velasquez S.L."/>
            <person name="Kruys A."/>
            <person name="Hutchinson M.I."/>
            <person name="Powell A.J."/>
            <person name="Barry K."/>
            <person name="Miller A.N."/>
            <person name="Grigoriev I.V."/>
            <person name="Debuchy R."/>
            <person name="Gladieux P."/>
            <person name="Thoren M.H."/>
            <person name="Johannesson H."/>
        </authorList>
    </citation>
    <scope>NUCLEOTIDE SEQUENCE</scope>
    <source>
        <strain evidence="1">SMH3391-2</strain>
    </source>
</reference>
<organism evidence="1 2">
    <name type="scientific">Bombardia bombarda</name>
    <dbReference type="NCBI Taxonomy" id="252184"/>
    <lineage>
        <taxon>Eukaryota</taxon>
        <taxon>Fungi</taxon>
        <taxon>Dikarya</taxon>
        <taxon>Ascomycota</taxon>
        <taxon>Pezizomycotina</taxon>
        <taxon>Sordariomycetes</taxon>
        <taxon>Sordariomycetidae</taxon>
        <taxon>Sordariales</taxon>
        <taxon>Lasiosphaeriaceae</taxon>
        <taxon>Bombardia</taxon>
    </lineage>
</organism>
<dbReference type="AlphaFoldDB" id="A0AA39XLA9"/>
<name>A0AA39XLA9_9PEZI</name>
<proteinExistence type="predicted"/>
<sequence length="157" mass="18030">MILTRHMYSNRHCSSSIRTSSTPTHQVSFELPLCSTQLAQHHHRINQAHPFARFNPSPTCVNDTIPDIMADLVRVGAWADTASPSTFSCEQFMQDLNEPEPAYIRTGAITEWLHAWEQAYFSPEGPLGSPMRRFCANLVWWTHHRIWYGRLCGCRMA</sequence>
<keyword evidence="2" id="KW-1185">Reference proteome</keyword>